<dbReference type="NCBIfam" id="NF033644">
    <property type="entry name" value="antiterm_UpxY"/>
    <property type="match status" value="1"/>
</dbReference>
<dbReference type="RefSeq" id="WP_180568994.1">
    <property type="nucleotide sequence ID" value="NZ_JACCKB010000019.1"/>
</dbReference>
<dbReference type="InterPro" id="IPR036735">
    <property type="entry name" value="NGN_dom_sf"/>
</dbReference>
<dbReference type="GO" id="GO:0031564">
    <property type="term" value="P:transcription antitermination"/>
    <property type="evidence" value="ECO:0007669"/>
    <property type="project" value="UniProtKB-KW"/>
</dbReference>
<organism evidence="5 6">
    <name type="scientific">Spartinivicinus marinus</name>
    <dbReference type="NCBI Taxonomy" id="2994442"/>
    <lineage>
        <taxon>Bacteria</taxon>
        <taxon>Pseudomonadati</taxon>
        <taxon>Pseudomonadota</taxon>
        <taxon>Gammaproteobacteria</taxon>
        <taxon>Oceanospirillales</taxon>
        <taxon>Zooshikellaceae</taxon>
        <taxon>Spartinivicinus</taxon>
    </lineage>
</organism>
<keyword evidence="1" id="KW-0889">Transcription antitermination</keyword>
<dbReference type="GO" id="GO:0006354">
    <property type="term" value="P:DNA-templated transcription elongation"/>
    <property type="evidence" value="ECO:0007669"/>
    <property type="project" value="InterPro"/>
</dbReference>
<dbReference type="PANTHER" id="PTHR30265">
    <property type="entry name" value="RHO-INTERACTING TRANSCRIPTION TERMINATION FACTOR NUSG"/>
    <property type="match status" value="1"/>
</dbReference>
<dbReference type="EMBL" id="JACCKB010000019">
    <property type="protein sequence ID" value="NYZ66974.1"/>
    <property type="molecule type" value="Genomic_DNA"/>
</dbReference>
<dbReference type="PANTHER" id="PTHR30265:SF4">
    <property type="entry name" value="KOW MOTIF FAMILY PROTEIN, EXPRESSED"/>
    <property type="match status" value="1"/>
</dbReference>
<keyword evidence="3" id="KW-0804">Transcription</keyword>
<keyword evidence="6" id="KW-1185">Reference proteome</keyword>
<dbReference type="Proteomes" id="UP000569732">
    <property type="component" value="Unassembled WGS sequence"/>
</dbReference>
<evidence type="ECO:0000313" key="6">
    <source>
        <dbReference type="Proteomes" id="UP000569732"/>
    </source>
</evidence>
<comment type="caution">
    <text evidence="5">The sequence shown here is derived from an EMBL/GenBank/DDBJ whole genome shotgun (WGS) entry which is preliminary data.</text>
</comment>
<proteinExistence type="predicted"/>
<feature type="domain" description="NusG-like N-terminal" evidence="4">
    <location>
        <begin position="6"/>
        <end position="103"/>
    </location>
</feature>
<dbReference type="InterPro" id="IPR043425">
    <property type="entry name" value="NusG-like"/>
</dbReference>
<accession>A0A853IA94</accession>
<dbReference type="SUPFAM" id="SSF82679">
    <property type="entry name" value="N-utilization substance G protein NusG, N-terminal domain"/>
    <property type="match status" value="1"/>
</dbReference>
<dbReference type="AlphaFoldDB" id="A0A853IA94"/>
<evidence type="ECO:0000256" key="2">
    <source>
        <dbReference type="ARBA" id="ARBA00023015"/>
    </source>
</evidence>
<gene>
    <name evidence="5" type="ORF">H0A36_13210</name>
</gene>
<evidence type="ECO:0000259" key="4">
    <source>
        <dbReference type="SMART" id="SM00738"/>
    </source>
</evidence>
<dbReference type="Gene3D" id="3.30.70.940">
    <property type="entry name" value="NusG, N-terminal domain"/>
    <property type="match status" value="1"/>
</dbReference>
<reference evidence="5 6" key="1">
    <citation type="submission" date="2020-07" db="EMBL/GenBank/DDBJ databases">
        <title>Endozoicomonas sp. nov., isolated from sediment.</title>
        <authorList>
            <person name="Gu T."/>
        </authorList>
    </citation>
    <scope>NUCLEOTIDE SEQUENCE [LARGE SCALE GENOMIC DNA]</scope>
    <source>
        <strain evidence="5 6">SM1973</strain>
    </source>
</reference>
<dbReference type="InterPro" id="IPR006645">
    <property type="entry name" value="NGN-like_dom"/>
</dbReference>
<evidence type="ECO:0000256" key="1">
    <source>
        <dbReference type="ARBA" id="ARBA00022814"/>
    </source>
</evidence>
<dbReference type="CDD" id="cd09895">
    <property type="entry name" value="NGN_SP_UpxY"/>
    <property type="match status" value="1"/>
</dbReference>
<dbReference type="Pfam" id="PF02357">
    <property type="entry name" value="NusG"/>
    <property type="match status" value="1"/>
</dbReference>
<protein>
    <submittedName>
        <fullName evidence="5">UpxY family transcription antiterminator</fullName>
    </submittedName>
</protein>
<evidence type="ECO:0000313" key="5">
    <source>
        <dbReference type="EMBL" id="NYZ66974.1"/>
    </source>
</evidence>
<dbReference type="SMART" id="SM00738">
    <property type="entry name" value="NGN"/>
    <property type="match status" value="1"/>
</dbReference>
<evidence type="ECO:0000256" key="3">
    <source>
        <dbReference type="ARBA" id="ARBA00023163"/>
    </source>
</evidence>
<sequence>MDHNNKRNWYAVYTRANCEAKLAVGLTDRNVEAFYPATEETRFWSDRKKKSKVPVFPSYIFVYINHDEFYQVKTTPGFSHFVSLKNEPTVIPESQISAVKQLMHSNYQWQAKTKTLSKGTPIEITEGPLQGYMGVLVADATQNNVAIEIPALCKAMVFTLKQYQFKPVWTG</sequence>
<keyword evidence="2" id="KW-0805">Transcription regulation</keyword>
<name>A0A853IA94_9GAMM</name>